<protein>
    <recommendedName>
        <fullName evidence="4">Zinc-finger domain-containing protein</fullName>
    </recommendedName>
</protein>
<reference evidence="2 3" key="1">
    <citation type="journal article" date="2008" name="Proc. Natl. Acad. Sci. U.S.A.">
        <title>Niche adaptation and genome expansion in the chlorophyll d-producing cyanobacterium Acaryochloris marina.</title>
        <authorList>
            <person name="Swingley W.D."/>
            <person name="Chen M."/>
            <person name="Cheung P.C."/>
            <person name="Conrad A.L."/>
            <person name="Dejesa L.C."/>
            <person name="Hao J."/>
            <person name="Honchak B.M."/>
            <person name="Karbach L.E."/>
            <person name="Kurdoglu A."/>
            <person name="Lahiri S."/>
            <person name="Mastrian S.D."/>
            <person name="Miyashita H."/>
            <person name="Page L."/>
            <person name="Ramakrishna P."/>
            <person name="Satoh S."/>
            <person name="Sattley W.M."/>
            <person name="Shimada Y."/>
            <person name="Taylor H.L."/>
            <person name="Tomo T."/>
            <person name="Tsuchiya T."/>
            <person name="Wang Z.T."/>
            <person name="Raymond J."/>
            <person name="Mimuro M."/>
            <person name="Blankenship R.E."/>
            <person name="Touchman J.W."/>
        </authorList>
    </citation>
    <scope>NUCLEOTIDE SEQUENCE [LARGE SCALE GENOMIC DNA]</scope>
    <source>
        <strain evidence="3">MBIC 11017</strain>
    </source>
</reference>
<sequence>MDDIKTIEFDRFELLSAYLDDEASAAERKQVEAWLATDPEFSQCYQQLLQLQRGFQATPVPASTSAEQTAEAVFAQVERKPKLALWATVGTAAAVGVAAITSLFSGGGSLVPQTAQNPDNAESSTVAINSSSDNLKPSDLLIAIDQSPVDIPVAINISDTDAR</sequence>
<keyword evidence="1" id="KW-0472">Membrane</keyword>
<dbReference type="eggNOG" id="COG5662">
    <property type="taxonomic scope" value="Bacteria"/>
</dbReference>
<dbReference type="STRING" id="329726.AM1_3601"/>
<evidence type="ECO:0000313" key="2">
    <source>
        <dbReference type="EMBL" id="ABW28591.1"/>
    </source>
</evidence>
<gene>
    <name evidence="2" type="ordered locus">AM1_3601</name>
</gene>
<proteinExistence type="predicted"/>
<organism evidence="2 3">
    <name type="scientific">Acaryochloris marina (strain MBIC 11017)</name>
    <dbReference type="NCBI Taxonomy" id="329726"/>
    <lineage>
        <taxon>Bacteria</taxon>
        <taxon>Bacillati</taxon>
        <taxon>Cyanobacteriota</taxon>
        <taxon>Cyanophyceae</taxon>
        <taxon>Acaryochloridales</taxon>
        <taxon>Acaryochloridaceae</taxon>
        <taxon>Acaryochloris</taxon>
    </lineage>
</organism>
<dbReference type="EMBL" id="CP000828">
    <property type="protein sequence ID" value="ABW28591.1"/>
    <property type="molecule type" value="Genomic_DNA"/>
</dbReference>
<dbReference type="HOGENOM" id="CLU_113197_0_0_3"/>
<evidence type="ECO:0008006" key="4">
    <source>
        <dbReference type="Google" id="ProtNLM"/>
    </source>
</evidence>
<feature type="transmembrane region" description="Helical" evidence="1">
    <location>
        <begin position="83"/>
        <end position="104"/>
    </location>
</feature>
<accession>B0C392</accession>
<dbReference type="RefSeq" id="WP_012163984.1">
    <property type="nucleotide sequence ID" value="NC_009925.1"/>
</dbReference>
<dbReference type="KEGG" id="amr:AM1_3601"/>
<keyword evidence="1" id="KW-1133">Transmembrane helix</keyword>
<keyword evidence="3" id="KW-1185">Reference proteome</keyword>
<evidence type="ECO:0000256" key="1">
    <source>
        <dbReference type="SAM" id="Phobius"/>
    </source>
</evidence>
<dbReference type="Proteomes" id="UP000000268">
    <property type="component" value="Chromosome"/>
</dbReference>
<dbReference type="AlphaFoldDB" id="B0C392"/>
<keyword evidence="1" id="KW-0812">Transmembrane</keyword>
<evidence type="ECO:0000313" key="3">
    <source>
        <dbReference type="Proteomes" id="UP000000268"/>
    </source>
</evidence>
<dbReference type="OrthoDB" id="463972at2"/>
<name>B0C392_ACAM1</name>